<keyword evidence="3" id="KW-1185">Reference proteome</keyword>
<evidence type="ECO:0000313" key="3">
    <source>
        <dbReference type="Proteomes" id="UP000664203"/>
    </source>
</evidence>
<feature type="region of interest" description="Disordered" evidence="1">
    <location>
        <begin position="82"/>
        <end position="115"/>
    </location>
</feature>
<accession>A0A8H3I2Z8</accession>
<reference evidence="2" key="1">
    <citation type="submission" date="2021-03" db="EMBL/GenBank/DDBJ databases">
        <authorList>
            <person name="Tagirdzhanova G."/>
        </authorList>
    </citation>
    <scope>NUCLEOTIDE SEQUENCE</scope>
</reference>
<evidence type="ECO:0000313" key="2">
    <source>
        <dbReference type="EMBL" id="CAF9905335.1"/>
    </source>
</evidence>
<comment type="caution">
    <text evidence="2">The sequence shown here is derived from an EMBL/GenBank/DDBJ whole genome shotgun (WGS) entry which is preliminary data.</text>
</comment>
<evidence type="ECO:0000256" key="1">
    <source>
        <dbReference type="SAM" id="MobiDB-lite"/>
    </source>
</evidence>
<dbReference type="EMBL" id="CAJPDR010000010">
    <property type="protein sequence ID" value="CAF9905335.1"/>
    <property type="molecule type" value="Genomic_DNA"/>
</dbReference>
<protein>
    <submittedName>
        <fullName evidence="2">Uncharacterized protein</fullName>
    </submittedName>
</protein>
<name>A0A8H3I2Z8_9LECA</name>
<sequence>MQPQDISAYVDYAAYASSISEDEKKVSLPEGETPLNPPSPPKGDSALDEHRIDTNPAGNDQYTPSMHPAASLLECHQTNISHGAIGHAPKPPPNSPSPPSLPPHSGTYPPGQLPLPTFQPASMQVGYPSQMPTMPLAVPTAVTANPPARVVIPRPSRRTKCIKCRLSGSKKRCDHYPNGLIDPVKAARPTKRRPARNSL</sequence>
<gene>
    <name evidence="2" type="ORF">ALECFALPRED_000223</name>
</gene>
<feature type="compositionally biased region" description="Pro residues" evidence="1">
    <location>
        <begin position="89"/>
        <end position="102"/>
    </location>
</feature>
<proteinExistence type="predicted"/>
<dbReference type="AlphaFoldDB" id="A0A8H3I2Z8"/>
<feature type="region of interest" description="Disordered" evidence="1">
    <location>
        <begin position="21"/>
        <end position="66"/>
    </location>
</feature>
<organism evidence="2 3">
    <name type="scientific">Alectoria fallacina</name>
    <dbReference type="NCBI Taxonomy" id="1903189"/>
    <lineage>
        <taxon>Eukaryota</taxon>
        <taxon>Fungi</taxon>
        <taxon>Dikarya</taxon>
        <taxon>Ascomycota</taxon>
        <taxon>Pezizomycotina</taxon>
        <taxon>Lecanoromycetes</taxon>
        <taxon>OSLEUM clade</taxon>
        <taxon>Lecanoromycetidae</taxon>
        <taxon>Lecanorales</taxon>
        <taxon>Lecanorineae</taxon>
        <taxon>Parmeliaceae</taxon>
        <taxon>Alectoria</taxon>
    </lineage>
</organism>
<dbReference type="Proteomes" id="UP000664203">
    <property type="component" value="Unassembled WGS sequence"/>
</dbReference>